<keyword evidence="4" id="KW-1185">Reference proteome</keyword>
<reference evidence="3" key="1">
    <citation type="submission" date="2023-02" db="EMBL/GenBank/DDBJ databases">
        <title>Genome of toxic invasive species Heracleum sosnowskyi carries increased number of genes despite the absence of recent whole-genome duplications.</title>
        <authorList>
            <person name="Schelkunov M."/>
            <person name="Shtratnikova V."/>
            <person name="Makarenko M."/>
            <person name="Klepikova A."/>
            <person name="Omelchenko D."/>
            <person name="Novikova G."/>
            <person name="Obukhova E."/>
            <person name="Bogdanov V."/>
            <person name="Penin A."/>
            <person name="Logacheva M."/>
        </authorList>
    </citation>
    <scope>NUCLEOTIDE SEQUENCE</scope>
    <source>
        <strain evidence="3">Hsosn_3</strain>
        <tissue evidence="3">Leaf</tissue>
    </source>
</reference>
<dbReference type="GO" id="GO:0005975">
    <property type="term" value="P:carbohydrate metabolic process"/>
    <property type="evidence" value="ECO:0007669"/>
    <property type="project" value="InterPro"/>
</dbReference>
<protein>
    <recommendedName>
        <fullName evidence="2">Glycoside hydrolase family 13 N-terminal domain-containing protein</fullName>
    </recommendedName>
</protein>
<feature type="domain" description="Glycoside hydrolase family 13 N-terminal" evidence="2">
    <location>
        <begin position="28"/>
        <end position="113"/>
    </location>
</feature>
<evidence type="ECO:0000313" key="4">
    <source>
        <dbReference type="Proteomes" id="UP001237642"/>
    </source>
</evidence>
<name>A0AAD8HPS4_9APIA</name>
<dbReference type="InterPro" id="IPR004193">
    <property type="entry name" value="Glyco_hydro_13_N"/>
</dbReference>
<dbReference type="CDD" id="cd02860">
    <property type="entry name" value="E_set_Pullulanase"/>
    <property type="match status" value="1"/>
</dbReference>
<dbReference type="InterPro" id="IPR013783">
    <property type="entry name" value="Ig-like_fold"/>
</dbReference>
<comment type="similarity">
    <text evidence="1">Belongs to the glycosyl hydrolase 13 family.</text>
</comment>
<dbReference type="Gene3D" id="3.20.20.80">
    <property type="entry name" value="Glycosidases"/>
    <property type="match status" value="1"/>
</dbReference>
<sequence length="200" mass="22086">MVSAGTLISATGLQLPGVIDELFSYTGPLGAVFSDEAITFYLWAPTAQSVHALIYGDAAREDPLEIVQLKETNGVWTACGPRSWEGCYYVYEVYVYHPSTLRIERCLANDPYARGLSADGNRTLLVNIDSDACKPEGWESLADEKPDVVSFSDISIYELHIRDFSVNDYTVDPDFRGGYLAFTSEIPVGHDECSVKHNVT</sequence>
<dbReference type="Gene3D" id="2.60.40.10">
    <property type="entry name" value="Immunoglobulins"/>
    <property type="match status" value="1"/>
</dbReference>
<gene>
    <name evidence="3" type="ORF">POM88_036735</name>
</gene>
<dbReference type="SUPFAM" id="SSF51445">
    <property type="entry name" value="(Trans)glycosidases"/>
    <property type="match status" value="1"/>
</dbReference>
<dbReference type="Pfam" id="PF02922">
    <property type="entry name" value="CBM_48"/>
    <property type="match status" value="1"/>
</dbReference>
<accession>A0AAD8HPS4</accession>
<dbReference type="Proteomes" id="UP001237642">
    <property type="component" value="Unassembled WGS sequence"/>
</dbReference>
<evidence type="ECO:0000256" key="1">
    <source>
        <dbReference type="ARBA" id="ARBA00008061"/>
    </source>
</evidence>
<evidence type="ECO:0000313" key="3">
    <source>
        <dbReference type="EMBL" id="KAK1370643.1"/>
    </source>
</evidence>
<dbReference type="PANTHER" id="PTHR43002">
    <property type="entry name" value="GLYCOGEN DEBRANCHING ENZYME"/>
    <property type="match status" value="1"/>
</dbReference>
<dbReference type="AlphaFoldDB" id="A0AAD8HPS4"/>
<organism evidence="3 4">
    <name type="scientific">Heracleum sosnowskyi</name>
    <dbReference type="NCBI Taxonomy" id="360622"/>
    <lineage>
        <taxon>Eukaryota</taxon>
        <taxon>Viridiplantae</taxon>
        <taxon>Streptophyta</taxon>
        <taxon>Embryophyta</taxon>
        <taxon>Tracheophyta</taxon>
        <taxon>Spermatophyta</taxon>
        <taxon>Magnoliopsida</taxon>
        <taxon>eudicotyledons</taxon>
        <taxon>Gunneridae</taxon>
        <taxon>Pentapetalae</taxon>
        <taxon>asterids</taxon>
        <taxon>campanulids</taxon>
        <taxon>Apiales</taxon>
        <taxon>Apiaceae</taxon>
        <taxon>Apioideae</taxon>
        <taxon>apioid superclade</taxon>
        <taxon>Tordylieae</taxon>
        <taxon>Tordyliinae</taxon>
        <taxon>Heracleum</taxon>
    </lineage>
</organism>
<dbReference type="SUPFAM" id="SSF81296">
    <property type="entry name" value="E set domains"/>
    <property type="match status" value="1"/>
</dbReference>
<proteinExistence type="inferred from homology"/>
<dbReference type="GO" id="GO:0004553">
    <property type="term" value="F:hydrolase activity, hydrolyzing O-glycosyl compounds"/>
    <property type="evidence" value="ECO:0007669"/>
    <property type="project" value="InterPro"/>
</dbReference>
<reference evidence="3" key="2">
    <citation type="submission" date="2023-05" db="EMBL/GenBank/DDBJ databases">
        <authorList>
            <person name="Schelkunov M.I."/>
        </authorList>
    </citation>
    <scope>NUCLEOTIDE SEQUENCE</scope>
    <source>
        <strain evidence="3">Hsosn_3</strain>
        <tissue evidence="3">Leaf</tissue>
    </source>
</reference>
<dbReference type="InterPro" id="IPR017853">
    <property type="entry name" value="GH"/>
</dbReference>
<dbReference type="InterPro" id="IPR014756">
    <property type="entry name" value="Ig_E-set"/>
</dbReference>
<dbReference type="EMBL" id="JAUIZM010000008">
    <property type="protein sequence ID" value="KAK1370643.1"/>
    <property type="molecule type" value="Genomic_DNA"/>
</dbReference>
<evidence type="ECO:0000259" key="2">
    <source>
        <dbReference type="Pfam" id="PF02922"/>
    </source>
</evidence>
<comment type="caution">
    <text evidence="3">The sequence shown here is derived from an EMBL/GenBank/DDBJ whole genome shotgun (WGS) entry which is preliminary data.</text>
</comment>